<evidence type="ECO:0000256" key="11">
    <source>
        <dbReference type="SAM" id="SignalP"/>
    </source>
</evidence>
<evidence type="ECO:0000256" key="2">
    <source>
        <dbReference type="ARBA" id="ARBA00008203"/>
    </source>
</evidence>
<evidence type="ECO:0000256" key="10">
    <source>
        <dbReference type="SAM" id="Phobius"/>
    </source>
</evidence>
<keyword evidence="7 10" id="KW-1133">Transmembrane helix</keyword>
<keyword evidence="5 11" id="KW-0732">Signal</keyword>
<keyword evidence="6" id="KW-0256">Endoplasmic reticulum</keyword>
<keyword evidence="8 10" id="KW-0472">Membrane</keyword>
<comment type="subcellular location">
    <subcellularLocation>
        <location evidence="1">Endoplasmic reticulum membrane</location>
        <topology evidence="1">Single-pass type I membrane protein</topology>
    </subcellularLocation>
</comment>
<sequence length="288" mass="31010">MAARFLVVAAVANIALAYSNTVPVVAWSSYSSYALDSLPAQLDSTSHSVSLLESILSSEDICSHEAIVLVNQPGLHASDLRTLSPSTHIARSIVSAPSSRQYPYLPSHSEHEYGLPSIAQTVSAKCGSRFLQYTPGQDKVSLQPSSKHVLCINMPHLDKSGQARKSTMAQHEILLEHELSSLASVFPNHLIIFSGSPLVSHSKRQVPDRPILDLSASDSFAPTNTTLPAGGILKKYQLLTPGLITALLIAFFVLVPAVMMGMTALASIQNPIRSDVSKSFNAQERKNQ</sequence>
<keyword evidence="4 10" id="KW-0812">Transmembrane</keyword>
<feature type="chain" id="PRO_5019403744" description="Protein BIG1" evidence="11">
    <location>
        <begin position="18"/>
        <end position="288"/>
    </location>
</feature>
<dbReference type="OrthoDB" id="10029326at2759"/>
<evidence type="ECO:0000256" key="1">
    <source>
        <dbReference type="ARBA" id="ARBA00004115"/>
    </source>
</evidence>
<dbReference type="AlphaFoldDB" id="A0A409VY78"/>
<proteinExistence type="inferred from homology"/>
<gene>
    <name evidence="12" type="ORF">CVT25_004538</name>
</gene>
<dbReference type="PANTHER" id="PTHR28285">
    <property type="entry name" value="PROTEIN BIG1"/>
    <property type="match status" value="1"/>
</dbReference>
<name>A0A409VY78_PSICY</name>
<reference evidence="12 13" key="1">
    <citation type="journal article" date="2018" name="Evol. Lett.">
        <title>Horizontal gene cluster transfer increased hallucinogenic mushroom diversity.</title>
        <authorList>
            <person name="Reynolds H.T."/>
            <person name="Vijayakumar V."/>
            <person name="Gluck-Thaler E."/>
            <person name="Korotkin H.B."/>
            <person name="Matheny P.B."/>
            <person name="Slot J.C."/>
        </authorList>
    </citation>
    <scope>NUCLEOTIDE SEQUENCE [LARGE SCALE GENOMIC DNA]</scope>
    <source>
        <strain evidence="12 13">2631</strain>
    </source>
</reference>
<protein>
    <recommendedName>
        <fullName evidence="3">Protein BIG1</fullName>
    </recommendedName>
</protein>
<dbReference type="GO" id="GO:0005789">
    <property type="term" value="C:endoplasmic reticulum membrane"/>
    <property type="evidence" value="ECO:0007669"/>
    <property type="project" value="UniProtKB-SubCell"/>
</dbReference>
<evidence type="ECO:0000256" key="4">
    <source>
        <dbReference type="ARBA" id="ARBA00022692"/>
    </source>
</evidence>
<keyword evidence="13" id="KW-1185">Reference proteome</keyword>
<evidence type="ECO:0000256" key="9">
    <source>
        <dbReference type="ARBA" id="ARBA00023316"/>
    </source>
</evidence>
<evidence type="ECO:0000313" key="13">
    <source>
        <dbReference type="Proteomes" id="UP000283269"/>
    </source>
</evidence>
<dbReference type="GO" id="GO:0071555">
    <property type="term" value="P:cell wall organization"/>
    <property type="evidence" value="ECO:0007669"/>
    <property type="project" value="UniProtKB-KW"/>
</dbReference>
<dbReference type="GO" id="GO:0006078">
    <property type="term" value="P:(1-&gt;6)-beta-D-glucan biosynthetic process"/>
    <property type="evidence" value="ECO:0007669"/>
    <property type="project" value="TreeGrafter"/>
</dbReference>
<evidence type="ECO:0000313" key="12">
    <source>
        <dbReference type="EMBL" id="PPQ71232.1"/>
    </source>
</evidence>
<organism evidence="12 13">
    <name type="scientific">Psilocybe cyanescens</name>
    <dbReference type="NCBI Taxonomy" id="93625"/>
    <lineage>
        <taxon>Eukaryota</taxon>
        <taxon>Fungi</taxon>
        <taxon>Dikarya</taxon>
        <taxon>Basidiomycota</taxon>
        <taxon>Agaricomycotina</taxon>
        <taxon>Agaricomycetes</taxon>
        <taxon>Agaricomycetidae</taxon>
        <taxon>Agaricales</taxon>
        <taxon>Agaricineae</taxon>
        <taxon>Strophariaceae</taxon>
        <taxon>Psilocybe</taxon>
    </lineage>
</organism>
<dbReference type="Proteomes" id="UP000283269">
    <property type="component" value="Unassembled WGS sequence"/>
</dbReference>
<feature type="transmembrane region" description="Helical" evidence="10">
    <location>
        <begin position="243"/>
        <end position="268"/>
    </location>
</feature>
<evidence type="ECO:0000256" key="8">
    <source>
        <dbReference type="ARBA" id="ARBA00023136"/>
    </source>
</evidence>
<dbReference type="GO" id="GO:0009272">
    <property type="term" value="P:fungal-type cell wall biogenesis"/>
    <property type="evidence" value="ECO:0007669"/>
    <property type="project" value="TreeGrafter"/>
</dbReference>
<comment type="caution">
    <text evidence="12">The sequence shown here is derived from an EMBL/GenBank/DDBJ whole genome shotgun (WGS) entry which is preliminary data.</text>
</comment>
<dbReference type="InParanoid" id="A0A409VY78"/>
<accession>A0A409VY78</accession>
<comment type="similarity">
    <text evidence="2">Belongs to the BIG1 family.</text>
</comment>
<dbReference type="PANTHER" id="PTHR28285:SF1">
    <property type="entry name" value="PROTEIN BIG1"/>
    <property type="match status" value="1"/>
</dbReference>
<feature type="signal peptide" evidence="11">
    <location>
        <begin position="1"/>
        <end position="17"/>
    </location>
</feature>
<evidence type="ECO:0000256" key="3">
    <source>
        <dbReference type="ARBA" id="ARBA00022089"/>
    </source>
</evidence>
<evidence type="ECO:0000256" key="5">
    <source>
        <dbReference type="ARBA" id="ARBA00022729"/>
    </source>
</evidence>
<evidence type="ECO:0000256" key="6">
    <source>
        <dbReference type="ARBA" id="ARBA00022824"/>
    </source>
</evidence>
<dbReference type="InterPro" id="IPR037654">
    <property type="entry name" value="Big1"/>
</dbReference>
<evidence type="ECO:0000256" key="7">
    <source>
        <dbReference type="ARBA" id="ARBA00022989"/>
    </source>
</evidence>
<dbReference type="EMBL" id="NHYD01003872">
    <property type="protein sequence ID" value="PPQ71232.1"/>
    <property type="molecule type" value="Genomic_DNA"/>
</dbReference>
<keyword evidence="9" id="KW-0961">Cell wall biogenesis/degradation</keyword>